<feature type="compositionally biased region" description="Basic and acidic residues" evidence="6">
    <location>
        <begin position="5765"/>
        <end position="5776"/>
    </location>
</feature>
<evidence type="ECO:0000313" key="9">
    <source>
        <dbReference type="EMBL" id="GAA51647.1"/>
    </source>
</evidence>
<keyword evidence="1" id="KW-0723">Serine/threonine-protein kinase</keyword>
<dbReference type="SMART" id="SM00220">
    <property type="entry name" value="S_TKc"/>
    <property type="match status" value="1"/>
</dbReference>
<reference key="2">
    <citation type="submission" date="2011-10" db="EMBL/GenBank/DDBJ databases">
        <title>The genome and transcriptome sequence of Clonorchis sinensis provide insights into the carcinogenic liver fluke.</title>
        <authorList>
            <person name="Wang X."/>
            <person name="Huang Y."/>
            <person name="Chen W."/>
            <person name="Liu H."/>
            <person name="Guo L."/>
            <person name="Chen Y."/>
            <person name="Luo F."/>
            <person name="Zhou W."/>
            <person name="Sun J."/>
            <person name="Mao Q."/>
            <person name="Liang P."/>
            <person name="Zhou C."/>
            <person name="Tian Y."/>
            <person name="Men J."/>
            <person name="Lv X."/>
            <person name="Huang L."/>
            <person name="Zhou J."/>
            <person name="Hu Y."/>
            <person name="Li R."/>
            <person name="Zhang F."/>
            <person name="Lei H."/>
            <person name="Li X."/>
            <person name="Hu X."/>
            <person name="Liang C."/>
            <person name="Xu J."/>
            <person name="Wu Z."/>
            <person name="Yu X."/>
        </authorList>
    </citation>
    <scope>NUCLEOTIDE SEQUENCE</scope>
    <source>
        <strain>Henan</strain>
    </source>
</reference>
<dbReference type="InterPro" id="IPR011009">
    <property type="entry name" value="Kinase-like_dom_sf"/>
</dbReference>
<evidence type="ECO:0000259" key="8">
    <source>
        <dbReference type="PROSITE" id="PS50011"/>
    </source>
</evidence>
<proteinExistence type="predicted"/>
<gene>
    <name evidence="9" type="ORF">CLF_106537</name>
</gene>
<dbReference type="EMBL" id="DF143180">
    <property type="protein sequence ID" value="GAA51647.1"/>
    <property type="molecule type" value="Genomic_DNA"/>
</dbReference>
<dbReference type="GO" id="GO:0005524">
    <property type="term" value="F:ATP binding"/>
    <property type="evidence" value="ECO:0007669"/>
    <property type="project" value="UniProtKB-KW"/>
</dbReference>
<feature type="region of interest" description="Disordered" evidence="6">
    <location>
        <begin position="6058"/>
        <end position="6078"/>
    </location>
</feature>
<dbReference type="PROSITE" id="PS50011">
    <property type="entry name" value="PROTEIN_KINASE_DOM"/>
    <property type="match status" value="1"/>
</dbReference>
<keyword evidence="7" id="KW-1133">Transmembrane helix</keyword>
<evidence type="ECO:0000256" key="4">
    <source>
        <dbReference type="ARBA" id="ARBA00022777"/>
    </source>
</evidence>
<keyword evidence="2" id="KW-0808">Transferase</keyword>
<dbReference type="SUPFAM" id="SSF56112">
    <property type="entry name" value="Protein kinase-like (PK-like)"/>
    <property type="match status" value="1"/>
</dbReference>
<dbReference type="PROSITE" id="PS00108">
    <property type="entry name" value="PROTEIN_KINASE_ST"/>
    <property type="match status" value="1"/>
</dbReference>
<evidence type="ECO:0000256" key="6">
    <source>
        <dbReference type="SAM" id="MobiDB-lite"/>
    </source>
</evidence>
<dbReference type="InterPro" id="IPR008271">
    <property type="entry name" value="Ser/Thr_kinase_AS"/>
</dbReference>
<organism evidence="9 10">
    <name type="scientific">Clonorchis sinensis</name>
    <name type="common">Chinese liver fluke</name>
    <dbReference type="NCBI Taxonomy" id="79923"/>
    <lineage>
        <taxon>Eukaryota</taxon>
        <taxon>Metazoa</taxon>
        <taxon>Spiralia</taxon>
        <taxon>Lophotrochozoa</taxon>
        <taxon>Platyhelminthes</taxon>
        <taxon>Trematoda</taxon>
        <taxon>Digenea</taxon>
        <taxon>Opisthorchiida</taxon>
        <taxon>Opisthorchiata</taxon>
        <taxon>Opisthorchiidae</taxon>
        <taxon>Clonorchis</taxon>
    </lineage>
</organism>
<dbReference type="FunFam" id="1.10.510.10:FF:000624">
    <property type="entry name" value="Mitogen-activated protein kinase"/>
    <property type="match status" value="1"/>
</dbReference>
<evidence type="ECO:0000256" key="3">
    <source>
        <dbReference type="ARBA" id="ARBA00022741"/>
    </source>
</evidence>
<keyword evidence="4 9" id="KW-0418">Kinase</keyword>
<dbReference type="Pfam" id="PF00069">
    <property type="entry name" value="Pkinase"/>
    <property type="match status" value="1"/>
</dbReference>
<name>G7YFB4_CLOSI</name>
<keyword evidence="10" id="KW-1185">Reference proteome</keyword>
<dbReference type="InterPro" id="IPR050117">
    <property type="entry name" value="MAPK"/>
</dbReference>
<evidence type="ECO:0000256" key="7">
    <source>
        <dbReference type="SAM" id="Phobius"/>
    </source>
</evidence>
<reference evidence="9" key="1">
    <citation type="journal article" date="2011" name="Genome Biol.">
        <title>The draft genome of the carcinogenic human liver fluke Clonorchis sinensis.</title>
        <authorList>
            <person name="Wang X."/>
            <person name="Chen W."/>
            <person name="Huang Y."/>
            <person name="Sun J."/>
            <person name="Men J."/>
            <person name="Liu H."/>
            <person name="Luo F."/>
            <person name="Guo L."/>
            <person name="Lv X."/>
            <person name="Deng C."/>
            <person name="Zhou C."/>
            <person name="Fan Y."/>
            <person name="Li X."/>
            <person name="Huang L."/>
            <person name="Hu Y."/>
            <person name="Liang C."/>
            <person name="Hu X."/>
            <person name="Xu J."/>
            <person name="Yu X."/>
        </authorList>
    </citation>
    <scope>NUCLEOTIDE SEQUENCE [LARGE SCALE GENOMIC DNA]</scope>
    <source>
        <strain evidence="9">Henan</strain>
    </source>
</reference>
<dbReference type="InterPro" id="IPR000719">
    <property type="entry name" value="Prot_kinase_dom"/>
</dbReference>
<sequence>MTHFALLEAYQVIHRDIKPENVLISKRGVVKLCDFGFARALAAPGEVYTDYVATRWYRAPELLVGDSKYGRAVDIWAVGCLAAEMLTGNPLFPGDSDIDQLYHIVRCLGNLSEKHQLVFKRNPLFSGMRIPAVRDVVPLERRLNKVRKSTLEFIKECLRLDANDRATASALLRSNYFTRDNFSTFFTEELKRLVQYENPTNDRTQSPIATNGGDQPQTSLTSTCGSLLPIFDTGSQARDPKVHSNSSPVPHHSLTKSMEHISDRVPLLHLRQYSQNILQNTLPPGSIYPLTQVSQQSTMSTVSRVDEQSLTTSTLSCFGARDDPRQVAYERRLHNPKQPGTTAYTTHNTMQLQTLPSGTTFQKAERPPQLVIPSEGTWDSERQLFIAGDFPGISTTSTTSHKGFINSSRNIRAVMARKVLVQRVLLLLIFINVAHGQCETFRHYARGTTYPNSKESIREDRGFLELSIDTSNDSESDEFARWKWQVDGSYKLMKFQLYSMETGDLFLNCSYASQDPIGPCCELPSNPHANSSFPKECTDAIYVVNSQQQNYELVYGNRHHPEVFVNVIAHIHMNRPEGLKVFTRASLAEGFHTCGELAKTNPWRGKLPDNDTLEREYHFVNQSLWQTLLITDNTLKLIFHGWTVHKMGVRVFLYSVHKYSRHALDIRRQELYAASKTPIVPLDGSHYTERVQTTESFSKYFRSITIKLNVGYSSRALLVTSGLVTNKDMAMIDGVVYDLLRGRQAQTRWPTKSPPGIRLYRVLKDCEYGVVKPYGSRIEFELDEGYYVNYPECFVSHFNGEGFVKLSSSTDFEMYGIGARNVIISSCHPAHSALYTCSFGGKNYFVGLPIICLPRQADYQQYVLSVSNDRKVQWKDAFKYHDFSGTPYIPEGAQVVITCNKVIGQRMDNYGEESLFHTVADTSEPLPFEHVRRTITRLEYNNGAHSYYHMAEIYHIWSVNRMGKLTRHHVVCRFRYRQIPELVRHLPQEDWQITLTANRTKLISAYGKKPLIVADHCRYSDSSVQSILRRPEAADPKLAGFTTLLRPSGRTEEGIYNGSFITFHALLVANISVWTVDRETRSKLIRHECSMSSIQISRKQHGYLTKTVEFKSAQTLVASIVQFSCVLNVHTVGVVLNVQHCHANTTDSEVIRRLYTQSLLRVVQHRLQNISASNLSFIHDPVGSSSAFRFSRVSLGWRATLKVGQRISLIKSVVRVNCSYRLEANHTLSVIPEGYSERQLGKLLEIFHLNALHEHSGLYICTIGGRESTTRRLAVLPEPSQLSIKIQYEHILSQNNKIPNVLSAQPINVTCSVWLHVGFVVGPIFVVDFISVFNGNKTISLPVKTAAQQPGITRQSEKYVAVQHFEVIAPNPVDCGKVSRITCRLVLRDFERDVSDLSEIPSEIELKQSVEINVTERLQPQIIFRMSASDCVALRNGMKDSRSTNATQMLMRKRSAPNETKETVFVEEVCRLEYIAFYGIPEGQLLMWLVRRTTTNTLKLDECLTKNTSVLGSALYQSLPIYRESKARYGFKAECVTAFLPEHVGMFAVVLNAYDYTRSVTEEQRAIKPVVRGWFERYYGLKSSTQKEAELLWDSFRTKPQYHIVRFRVYRQAIIRAGDAIKILGLKGPQAAIKFECRFQSADSSLEVAVSKRFELQRTRYPGSFLLHAKTSYLSDSGSYKCLNKSCPGCPVEDVFPPRNIIVLPNDFMLGLDLSYRKLRINDTIAHPAQVPNLSAAYPDQLVNVRCTHRVSSIKKLQPKVILNTEEIRNRRKTVSEEPDLVFDFMHRSTSGTEMYRVFSFTFTTALPEAKYNLTCVFQFENVTVTQVDHNGSFIPPMFTKSATIKVNGTLSPVIFNRHLQSKPKQLMDNLNHQGESEISSIMFHQTGSKHRLEETNAQLFIVYHRGYPTGHLRVWSFYNIEEEPQVYAEDCYVLSDVSLDEVEVEALPTDIRDHARHSLSAGAGYKNASFVCTLQIHHIAIVAFVCQKKVQHSGRQHDNCFLTARQSLVHHISSFLVNPVSDKQRSVPVPEDYAYTFRIQKVKLGWYGSVYPNETWQMLLSYSALKEDSPFDKPSRQVRYFKIYFQTPGSTHASLAEQRITDSLEYYTSNRSTYSDSGFYYAEVTRCINGCPVLRIAHRRKLMVIPQPDILSACLLDRRFSSVDSELLQACSQSIATVDSSALFYLEKYYIYCVMKVVPAWESLYSLDFELTEGTTRGIRNFPHLKLASLTSAKGFVILLFQVIGPDPIEHPGPLNATCKVTFRESDFFEDVDLRTPKRVEPISKSVLIPVNHTSAPILFVQSAQSIQSELQSAIQKSAVRPSHSAVRFHSSGAGMTHKIHESLLTVSQIIYLGVPTGQIFIRLYFQSQHNNKLFAEQKQACETIMTKHLSLVEIPGTLKLRQPYTDSNGIGYINHSFSCAIRAEHVALAMVVYNVHSTNRNLSTLDHELRMTSKIGETIQYWMDQPASDASSKVLPWTDILASYSIIRLHVGWNASVAVGSLVNMIGTVPVGAHNLYCFYGQDTKWINVTGRFQLLRTDLKHTYHFQLSKVVFADSGIYGCNGTQSGLSFVIFGPRMLVVLPNQYPVSVLLNERPLGPRDAWVDDQLTLVGNRSVAIVFSDSPTFLHCLIDLASSSVWESKPGFQFSTAEEDHQLKHRSFSIHRNITHELHPHLIHIPKAFQLSGLIRVSCTVSYTLQIVNPYDLNEPVSYVQKKAELILSIKAAVRPNLFTEFFQSDMPALRASFRTIKKQAETATEFHKTQFEPPQLEKIVRFSLLASLGFPRGKVTAWSLFKHSKNGRLLVGECDLTHIQPIIGSSVPDALRTDDAYRKSEWRNFVNTSFLCVLRPEHLSVIILAYTAPKDVLENVHTVQSIRSNLNKNVRRWLFHPTDRTKLDFYCPFNTLATYRVSKVNIGWQASVTSGSSVFMLGSGVGKEDQTKMDCFYQPNASYAPVPISKGWFNDSVQIGKRKYLWLKNSQVDCRDSGIYQCRLKMLDTVNGLNFSVGFEPRRLFVKPDHSLIRVLVTREQPVLSQDRLFDQATDGTKPATVPTNSAIYLTCFYSHLHAHPTQLRHRFTCGMLSEKTADLSPITSESVGKEASQTLHGETRYLKTWKISIPSSGDVLGPVQATCYVDYFNVTPPKNDINQAELEYTIKVHQIVTVEFRISSVLFERYIRMSNPVLENMIRRQSAGSVKSALDFFKSGPTQCVLEGLLHVDILSALGKPRGNIYVYVLYTHRNQTRMAECTQLSVRNLTKRDIPYDVQQSSFYKDARGENFIRISTVCPLTPIHIGLLVISMTIFSPGVTPQVVRHTFLSSLRKHIDQWLARPSSSTRTEFDSVTDTSIDYRLMHLCARSRVTVLVSSPIVVFGLLGPGGDGKPQCYHQGAVVLLGGPGNKQQRTLVAVDEADRNRSTFRIYTNRTTATFELIKLDADPTDAGFYQCYVEQCPQCGVHQRAVAKLRQVIVLQNPLVMRLNLSISFSERLTGDLLTTSQEPEDTGLVKILSLTVYPKQRLTASCQFQSLALDWMRPVVQISHRHRSEKLRNKSLHVSFLRERNTVDLKPDRIDLVSIDHEILVPSKTNEAIDHYEVACHFNVSHLTSKDDINTMKNFVTLDFIAILIVAELYHPAIKEDSVTTFHKALTERLQSPSATQSTHWRLLLQQTELLELIPEGPLRGKYLVELGSPMGWTGAWLIYNYSKTIEKDVCHTTIRSLFSPDSANPKVEGPNWQRVDFVCPLSLDHRAILVYAMHTLKTGNSVDEYEHHLLTTLQSTIGGWLGFADKLNMNGTGDNVTFGSCCTGVYRFSWLRVGWHASVPLGTPIRMYGRLSTSMGKLPSCTYATALRQFEVDSKFKLRSSRTMAYFELFKEVADFADTGYYTCNSSDHQNKDRVIGFPRRHLVVLPDHSLVKLLLHPIQNPILHCIVRSGDPTKKRFTYSCIYPVAKGAERSAASIISHMKEYPSPAYQLRFKPKRVSTHYEEHHGFRNVNKTFVIELPTVVEEVRRWHVACEVKYSKICVEFDMVDCIPHQKFTKTRSISIIMERKPRILSNTINTSPTFLTKYLRIPSTLYSNDLAVKSEWQSNDELIPEGQIQVAFEADVGDPQGWVLVWLVYESDGVLYQDTCPSVTIDGRSQMQEVKAHCLVQFSHVALFIAAIQDPTEEQAEHSVEAGVRQQLLANMSRWFLDLASSNKAREQANSYCSGIDYRIAPIHVRWLGVVQSGNPVQMFGRRDEGGIDGLVCYHSTQVQESDTGTLIPLHFRLESDNATMQFQVRTEHVQDTDTGYYHCTSVDRRRVYDSVGLLRRYLHVLPQVHCNLTVVDTGVDKGYAPKTLPNGTIYVFSSQLIHLQCIFSQSRVSPYYATYNLQYDAFDRQTGTWKPVAHPKNCTVLSQVDGENQTIIIFSVPVLRAKDDAPAMRISCVATYEIEETRVASVRVKKHNASCSQILVIFEPANGELEIKTLTKSFPSRPVPIGSRFECTGGYGLPSLEYRWIRQRSPSYSVDGTSNVPEEYASLLPTDFGGWGGPDKPMLDMPEHGLLVDGAILQVPLDPTYRGMSYLYTCYGTNEIMGTVYSINKTIHLTVSMCLTSRVKLDLTVETSPKLLSCCAISPNPDPEIQFYGYYFLSFVRQIVLSLPIEWDRVRISVLRDDVAEPAANVGGKHYSKSISLSQNLPRTELAKWLYSKENKPKTDRTVCSSLPMSLEQIVIALNGLNPVKQKSAHLVLLTFDSLVSVNLSRNGMRTLAEIHRTKKLQFVLSWVHANNKKFAPLEVRVNKLLKPIKVAHILPQFQGTNQYDTCNFPLNSNELKIRRSDVFKVICERGHVQSPKNLTTPLIFTSVPENQWIRGTNVYVSCITNHTNVTYAGFRFLSQLTLCLTDSTTLNRLINRTMKTNATVQQLEDICVMKLSRTNPADDSVVFSNMITVVGRVRINGGDAQNTSNYQLTLCYERLGEVDPELFDATIYSTLPLRPAEVTIGAPNLTLLWWSGLRERVAVFQCTFSGFVSALEAVLLFRLTKNAADESYRIGARATPRLFGPLFTEGVSRLLWLEPATQEEYVDFCCLVWPKSVAIFTNRINLAEIPFQLSSVNIGCTINHTRLDSDCPVSPTITLDPDLNETHLQSKPDILRAACTLPATTLAVPLKMYFLSSERFAGLCNTGSWDMRGNEAVTIPCQVAGEEDTNCTQLVPRNDLSGHTTDYSFTCSMSRQPGSHHWFRHIELSIDEVTYRDLNGRLFCEALPDPAVLPSGYPRLTSPVKKVIYRIPPTIDRFIYNSEGEIWECFGFEYPTSETKRIEVVKASPVERAERMKTFRSASSKFTVPLKGATQLPRNSAKFNVAHNWNVTLSPRPAILPVFEESIVTLRCIFGKEHKELTITMPSMKPPVQAGGRETINCLLQHEVGDPIRQIVLQRRLQSSWLDYTVTVGTISTIYWTGNDWFLVAEEELQLHAFGPWMYSSPQVRLAIEHFSNRMVASVTVIGTSEFDSGDFYCTGSTIRGVHVHQDPFAIFLLGNQNDFVIAQRLVQRENLWSTSLPVVLVEDVIQTRCTLWTTNPEYRSPSIFQLIPLDLPVHYNRTIHSQAQRTSLIVRTADQYHMAMSDPTPNETRKWVGCRVQQSDAPMKEKWIAHPLVTCESPQELYWEPQSHTSYTRSVRLQCRSTGGCANLRYWWEWIAGPLPQVTLDAAEWSNVTYACHNEYLLLDRLPRAGPYVFRCVASCSCGETHLINKVTVTFFLVEDDQTDDIFEGLANKTRVGSPADHDKTDTETKGPSDPLTEDVEERKTDILEDFEEKEPKTVVIGPEWPHYCRQTAEGDYLCIADELDQLESSKPDLLDDWALPSLPTEADSQKLDRKPKYPVDRVKKSKYIMDETLLLQLYEQYTLNRRDDYRLVLEHRKHRLLDQSIALRPDTYRPAYRETFRLLDDIQAEWGGKRTEMSERLTKLKKPNKTVCLDFEENKILCTDMIVSETGKLLEERELVEYPLCDAHCRRLRLHDSINGSPSAFPEFQAETDYLTSPKEGQKLSQRMQTMDLSWPMEKSGRETEVLGANERRPGNHYQMHGRSSRKAMSSVSNKVELSDKIDFTEVRIVPPIVVLPGTATVLCPEFPYRKTSSNFRPVRMYWRHARSLNDLHNQEIVCEISLLVRDTRSGSPRYKNPDRVFAYPPHRWSSAYTLDIKPLDMEDYGFYGCTTTVMSSRPDSGYLNFTRVSPVPLCVIPETKDVNPPSLYLAGEHGVLQELPREMKPVDASSCLAAGTPILIRCESVPMQMFCERKDMLNFGQRLIRTELTANIRFIAEGQPSRTMTLSEGHEVSESNIADSEDESLDAHEQMALPKVIREWFVRLTPEFGGAQLSCTARPQLTNTHMLPFSTYWLWLVNQFVKSKIGLKSARQSPFSSSLCVIPKRGQLVIRPKLVISEAHPIGIVVAKVGHTVQCSVGYAGITHPLIQVYRIQQSQLKQMFTRSRHEFLQSLARPLNWPKQETPYFARLFIAKEAQAGETYYVRCFIEQEHMETDFIIEIQATLEKLGSGSLSILTPCLAIGLTALVLMEISVCWCWLVSRRRRLLFSQVDDLELGLALFK</sequence>
<keyword evidence="7" id="KW-0472">Membrane</keyword>
<feature type="region of interest" description="Disordered" evidence="6">
    <location>
        <begin position="5755"/>
        <end position="5785"/>
    </location>
</feature>
<accession>G7YFB4</accession>
<feature type="domain" description="Protein kinase" evidence="8">
    <location>
        <begin position="1"/>
        <end position="177"/>
    </location>
</feature>
<dbReference type="PANTHER" id="PTHR24055">
    <property type="entry name" value="MITOGEN-ACTIVATED PROTEIN KINASE"/>
    <property type="match status" value="1"/>
</dbReference>
<protein>
    <submittedName>
        <fullName evidence="9">Cyclin-dependent kinase-like</fullName>
    </submittedName>
</protein>
<evidence type="ECO:0000256" key="2">
    <source>
        <dbReference type="ARBA" id="ARBA00022679"/>
    </source>
</evidence>
<keyword evidence="3" id="KW-0547">Nucleotide-binding</keyword>
<feature type="region of interest" description="Disordered" evidence="6">
    <location>
        <begin position="198"/>
        <end position="219"/>
    </location>
</feature>
<evidence type="ECO:0000256" key="5">
    <source>
        <dbReference type="ARBA" id="ARBA00022840"/>
    </source>
</evidence>
<dbReference type="Proteomes" id="UP000008909">
    <property type="component" value="Unassembled WGS sequence"/>
</dbReference>
<keyword evidence="5" id="KW-0067">ATP-binding</keyword>
<dbReference type="GO" id="GO:0004674">
    <property type="term" value="F:protein serine/threonine kinase activity"/>
    <property type="evidence" value="ECO:0007669"/>
    <property type="project" value="UniProtKB-KW"/>
</dbReference>
<dbReference type="Gene3D" id="1.10.510.10">
    <property type="entry name" value="Transferase(Phosphotransferase) domain 1"/>
    <property type="match status" value="1"/>
</dbReference>
<feature type="transmembrane region" description="Helical" evidence="7">
    <location>
        <begin position="6546"/>
        <end position="6566"/>
    </location>
</feature>
<evidence type="ECO:0000256" key="1">
    <source>
        <dbReference type="ARBA" id="ARBA00022527"/>
    </source>
</evidence>
<evidence type="ECO:0000313" key="10">
    <source>
        <dbReference type="Proteomes" id="UP000008909"/>
    </source>
</evidence>
<keyword evidence="7" id="KW-0812">Transmembrane</keyword>